<protein>
    <submittedName>
        <fullName evidence="2">Ubiquinone/menaquinone biosynthesis C-methylase UbiE</fullName>
    </submittedName>
</protein>
<keyword evidence="3" id="KW-1185">Reference proteome</keyword>
<dbReference type="PANTHER" id="PTHR43591:SF24">
    <property type="entry name" value="2-METHOXY-6-POLYPRENYL-1,4-BENZOQUINOL METHYLASE, MITOCHONDRIAL"/>
    <property type="match status" value="1"/>
</dbReference>
<feature type="domain" description="Methyltransferase type 11" evidence="1">
    <location>
        <begin position="61"/>
        <end position="155"/>
    </location>
</feature>
<accession>A0A2S6HVL2</accession>
<evidence type="ECO:0000259" key="1">
    <source>
        <dbReference type="Pfam" id="PF08241"/>
    </source>
</evidence>
<keyword evidence="2" id="KW-0489">Methyltransferase</keyword>
<dbReference type="Gene3D" id="3.40.50.150">
    <property type="entry name" value="Vaccinia Virus protein VP39"/>
    <property type="match status" value="1"/>
</dbReference>
<sequence>MNEVNDINLNKKIKEEVTDYWSSRAEIFNELKIQELNSDMRGRWLKELRTYLPAKKGLKILDIGTGTGFFCFLLGAEGHDLTGIDLTEKMILEARKSSSILGIPAEFYVMDAEMPDFPDNSFDAIVTRNVAWTLPDLKKAYEKWHDLLKEDGVLINFDGDYSRENEQQKLPENHAHSKITQEQWSAYEHLKTELRPISNPRPAWDVQLLKSAGFKEIRLDEQVGDRIYSEINQFYNPTPIFTIAARK</sequence>
<dbReference type="Proteomes" id="UP000237749">
    <property type="component" value="Unassembled WGS sequence"/>
</dbReference>
<keyword evidence="2" id="KW-0808">Transferase</keyword>
<comment type="caution">
    <text evidence="2">The sequence shown here is derived from an EMBL/GenBank/DDBJ whole genome shotgun (WGS) entry which is preliminary data.</text>
</comment>
<evidence type="ECO:0000313" key="3">
    <source>
        <dbReference type="Proteomes" id="UP000237749"/>
    </source>
</evidence>
<dbReference type="EMBL" id="PTJA01000003">
    <property type="protein sequence ID" value="PPK81979.1"/>
    <property type="molecule type" value="Genomic_DNA"/>
</dbReference>
<dbReference type="InterPro" id="IPR029063">
    <property type="entry name" value="SAM-dependent_MTases_sf"/>
</dbReference>
<dbReference type="PANTHER" id="PTHR43591">
    <property type="entry name" value="METHYLTRANSFERASE"/>
    <property type="match status" value="1"/>
</dbReference>
<evidence type="ECO:0000313" key="2">
    <source>
        <dbReference type="EMBL" id="PPK81979.1"/>
    </source>
</evidence>
<dbReference type="OrthoDB" id="2370471at2"/>
<proteinExistence type="predicted"/>
<dbReference type="RefSeq" id="WP_104436040.1">
    <property type="nucleotide sequence ID" value="NZ_PTJA01000003.1"/>
</dbReference>
<dbReference type="CDD" id="cd02440">
    <property type="entry name" value="AdoMet_MTases"/>
    <property type="match status" value="1"/>
</dbReference>
<keyword evidence="2" id="KW-0830">Ubiquinone</keyword>
<dbReference type="Pfam" id="PF08241">
    <property type="entry name" value="Methyltransf_11"/>
    <property type="match status" value="1"/>
</dbReference>
<gene>
    <name evidence="2" type="ORF">BXY41_103189</name>
</gene>
<dbReference type="GO" id="GO:0032259">
    <property type="term" value="P:methylation"/>
    <property type="evidence" value="ECO:0007669"/>
    <property type="project" value="UniProtKB-KW"/>
</dbReference>
<organism evidence="2 3">
    <name type="scientific">Lacrimispora xylanisolvens</name>
    <dbReference type="NCBI Taxonomy" id="384636"/>
    <lineage>
        <taxon>Bacteria</taxon>
        <taxon>Bacillati</taxon>
        <taxon>Bacillota</taxon>
        <taxon>Clostridia</taxon>
        <taxon>Lachnospirales</taxon>
        <taxon>Lachnospiraceae</taxon>
        <taxon>Lacrimispora</taxon>
    </lineage>
</organism>
<name>A0A2S6HVL2_9FIRM</name>
<dbReference type="SUPFAM" id="SSF53335">
    <property type="entry name" value="S-adenosyl-L-methionine-dependent methyltransferases"/>
    <property type="match status" value="1"/>
</dbReference>
<dbReference type="InterPro" id="IPR013216">
    <property type="entry name" value="Methyltransf_11"/>
</dbReference>
<dbReference type="GO" id="GO:0008757">
    <property type="term" value="F:S-adenosylmethionine-dependent methyltransferase activity"/>
    <property type="evidence" value="ECO:0007669"/>
    <property type="project" value="InterPro"/>
</dbReference>
<reference evidence="2 3" key="1">
    <citation type="submission" date="2018-02" db="EMBL/GenBank/DDBJ databases">
        <title>Genomic Encyclopedia of Archaeal and Bacterial Type Strains, Phase II (KMG-II): from individual species to whole genera.</title>
        <authorList>
            <person name="Goeker M."/>
        </authorList>
    </citation>
    <scope>NUCLEOTIDE SEQUENCE [LARGE SCALE GENOMIC DNA]</scope>
    <source>
        <strain evidence="2 3">DSM 3808</strain>
    </source>
</reference>
<dbReference type="AlphaFoldDB" id="A0A2S6HVL2"/>